<accession>A0A1F8E0N2</accession>
<dbReference type="Proteomes" id="UP000179057">
    <property type="component" value="Unassembled WGS sequence"/>
</dbReference>
<dbReference type="AlphaFoldDB" id="A0A1F8E0N2"/>
<protein>
    <submittedName>
        <fullName evidence="1">Uncharacterized protein</fullName>
    </submittedName>
</protein>
<dbReference type="EMBL" id="MGIV01000014">
    <property type="protein sequence ID" value="OGM94287.1"/>
    <property type="molecule type" value="Genomic_DNA"/>
</dbReference>
<sequence length="106" mass="12062">MAIIYGIDTEQPVMPLMVRDALIECFYEAHCQDTGLDMPNESTDRSYCSALVKKAFAESGGNFDNPTKEDLMRVMEKLVEFSKNFRDPSLVQKHAKEIQQLLDLIS</sequence>
<gene>
    <name evidence="1" type="ORF">A2610_03225</name>
</gene>
<name>A0A1F8E0N2_9BACT</name>
<proteinExistence type="predicted"/>
<evidence type="ECO:0000313" key="2">
    <source>
        <dbReference type="Proteomes" id="UP000179057"/>
    </source>
</evidence>
<evidence type="ECO:0000313" key="1">
    <source>
        <dbReference type="EMBL" id="OGM94287.1"/>
    </source>
</evidence>
<organism evidence="1 2">
    <name type="scientific">Candidatus Wolfebacteria bacterium RIFOXYD1_FULL_48_65</name>
    <dbReference type="NCBI Taxonomy" id="1802561"/>
    <lineage>
        <taxon>Bacteria</taxon>
        <taxon>Candidatus Wolfeibacteriota</taxon>
    </lineage>
</organism>
<comment type="caution">
    <text evidence="1">The sequence shown here is derived from an EMBL/GenBank/DDBJ whole genome shotgun (WGS) entry which is preliminary data.</text>
</comment>
<reference evidence="1 2" key="1">
    <citation type="journal article" date="2016" name="Nat. Commun.">
        <title>Thousands of microbial genomes shed light on interconnected biogeochemical processes in an aquifer system.</title>
        <authorList>
            <person name="Anantharaman K."/>
            <person name="Brown C.T."/>
            <person name="Hug L.A."/>
            <person name="Sharon I."/>
            <person name="Castelle C.J."/>
            <person name="Probst A.J."/>
            <person name="Thomas B.C."/>
            <person name="Singh A."/>
            <person name="Wilkins M.J."/>
            <person name="Karaoz U."/>
            <person name="Brodie E.L."/>
            <person name="Williams K.H."/>
            <person name="Hubbard S.S."/>
            <person name="Banfield J.F."/>
        </authorList>
    </citation>
    <scope>NUCLEOTIDE SEQUENCE [LARGE SCALE GENOMIC DNA]</scope>
</reference>